<keyword evidence="12" id="KW-1185">Reference proteome</keyword>
<feature type="domain" description="Peptidase M13 N-terminal" evidence="10">
    <location>
        <begin position="48"/>
        <end position="427"/>
    </location>
</feature>
<dbReference type="SUPFAM" id="SSF55486">
    <property type="entry name" value="Metalloproteases ('zincins'), catalytic domain"/>
    <property type="match status" value="1"/>
</dbReference>
<dbReference type="GO" id="GO:0005886">
    <property type="term" value="C:plasma membrane"/>
    <property type="evidence" value="ECO:0007669"/>
    <property type="project" value="TreeGrafter"/>
</dbReference>
<dbReference type="InterPro" id="IPR024079">
    <property type="entry name" value="MetalloPept_cat_dom_sf"/>
</dbReference>
<dbReference type="InterPro" id="IPR018497">
    <property type="entry name" value="Peptidase_M13_C"/>
</dbReference>
<dbReference type="OrthoDB" id="9775677at2"/>
<dbReference type="GO" id="GO:0016485">
    <property type="term" value="P:protein processing"/>
    <property type="evidence" value="ECO:0007669"/>
    <property type="project" value="TreeGrafter"/>
</dbReference>
<feature type="domain" description="Peptidase M13 C-terminal" evidence="9">
    <location>
        <begin position="479"/>
        <end position="676"/>
    </location>
</feature>
<evidence type="ECO:0000256" key="8">
    <source>
        <dbReference type="SAM" id="Coils"/>
    </source>
</evidence>
<evidence type="ECO:0000256" key="6">
    <source>
        <dbReference type="ARBA" id="ARBA00022833"/>
    </source>
</evidence>
<evidence type="ECO:0000256" key="7">
    <source>
        <dbReference type="ARBA" id="ARBA00023049"/>
    </source>
</evidence>
<dbReference type="Gene3D" id="1.10.1380.10">
    <property type="entry name" value="Neutral endopeptidase , domain2"/>
    <property type="match status" value="1"/>
</dbReference>
<comment type="caution">
    <text evidence="11">The sequence shown here is derived from an EMBL/GenBank/DDBJ whole genome shotgun (WGS) entry which is preliminary data.</text>
</comment>
<dbReference type="PANTHER" id="PTHR11733">
    <property type="entry name" value="ZINC METALLOPROTEASE FAMILY M13 NEPRILYSIN-RELATED"/>
    <property type="match status" value="1"/>
</dbReference>
<evidence type="ECO:0000313" key="12">
    <source>
        <dbReference type="Proteomes" id="UP000247973"/>
    </source>
</evidence>
<keyword evidence="7" id="KW-0482">Metalloprotease</keyword>
<dbReference type="EMBL" id="QICL01000008">
    <property type="protein sequence ID" value="PXV65072.1"/>
    <property type="molecule type" value="Genomic_DNA"/>
</dbReference>
<dbReference type="Proteomes" id="UP000247973">
    <property type="component" value="Unassembled WGS sequence"/>
</dbReference>
<evidence type="ECO:0000256" key="2">
    <source>
        <dbReference type="ARBA" id="ARBA00007357"/>
    </source>
</evidence>
<dbReference type="GO" id="GO:0004222">
    <property type="term" value="F:metalloendopeptidase activity"/>
    <property type="evidence" value="ECO:0007669"/>
    <property type="project" value="InterPro"/>
</dbReference>
<gene>
    <name evidence="11" type="ORF">CLV62_10870</name>
</gene>
<accession>A0A2V3PPN7</accession>
<protein>
    <submittedName>
        <fullName evidence="11">Putative endopeptidase</fullName>
    </submittedName>
</protein>
<feature type="coiled-coil region" evidence="8">
    <location>
        <begin position="385"/>
        <end position="412"/>
    </location>
</feature>
<comment type="cofactor">
    <cofactor evidence="1">
        <name>Zn(2+)</name>
        <dbReference type="ChEBI" id="CHEBI:29105"/>
    </cofactor>
</comment>
<dbReference type="PANTHER" id="PTHR11733:SF167">
    <property type="entry name" value="FI17812P1-RELATED"/>
    <property type="match status" value="1"/>
</dbReference>
<name>A0A2V3PPN7_9BACT</name>
<keyword evidence="6" id="KW-0862">Zinc</keyword>
<evidence type="ECO:0000256" key="4">
    <source>
        <dbReference type="ARBA" id="ARBA00022723"/>
    </source>
</evidence>
<evidence type="ECO:0000256" key="5">
    <source>
        <dbReference type="ARBA" id="ARBA00022801"/>
    </source>
</evidence>
<dbReference type="PRINTS" id="PR00786">
    <property type="entry name" value="NEPRILYSIN"/>
</dbReference>
<evidence type="ECO:0000259" key="10">
    <source>
        <dbReference type="Pfam" id="PF05649"/>
    </source>
</evidence>
<comment type="similarity">
    <text evidence="2">Belongs to the peptidase M13 family.</text>
</comment>
<dbReference type="PROSITE" id="PS51885">
    <property type="entry name" value="NEPRILYSIN"/>
    <property type="match status" value="1"/>
</dbReference>
<dbReference type="AlphaFoldDB" id="A0A2V3PPN7"/>
<evidence type="ECO:0000256" key="3">
    <source>
        <dbReference type="ARBA" id="ARBA00022670"/>
    </source>
</evidence>
<reference evidence="11 12" key="1">
    <citation type="submission" date="2018-03" db="EMBL/GenBank/DDBJ databases">
        <title>Genomic Encyclopedia of Archaeal and Bacterial Type Strains, Phase II (KMG-II): from individual species to whole genera.</title>
        <authorList>
            <person name="Goeker M."/>
        </authorList>
    </citation>
    <scope>NUCLEOTIDE SEQUENCE [LARGE SCALE GENOMIC DNA]</scope>
    <source>
        <strain evidence="11 12">DSM 100214</strain>
    </source>
</reference>
<dbReference type="CDD" id="cd08662">
    <property type="entry name" value="M13"/>
    <property type="match status" value="1"/>
</dbReference>
<dbReference type="Pfam" id="PF05649">
    <property type="entry name" value="Peptidase_M13_N"/>
    <property type="match status" value="1"/>
</dbReference>
<dbReference type="Gene3D" id="3.40.390.10">
    <property type="entry name" value="Collagenase (Catalytic Domain)"/>
    <property type="match status" value="1"/>
</dbReference>
<keyword evidence="8" id="KW-0175">Coiled coil</keyword>
<dbReference type="InterPro" id="IPR042089">
    <property type="entry name" value="Peptidase_M13_dom_2"/>
</dbReference>
<sequence>MNRLYYYLPVAILAAATTVGCKQKANAEEVVLMVEGLKIENLDTTANPGSNFYRFATGGWSDANPIPDEYSRYGSFDQLRENNQKQIKDLIIELGKTENKQGSTAQKIGDLYKLGMDSVKLNTDGGTPVLEQLATINAASTVEDIIVLSGKIRHYTSAPFFGFYVGADDMNSSMNIAHIYQSGLGLGEREYYLATDPTSKSLREGYIKLMETQFKHAGYTEADAKAAATAVMKIETALAKSHFEKEKTRVPELNYHKMQVSSLNDSIAKFKWDEFFTAVGAKDLKELNVSQKEPIIAAVKLIQSTPVKDSKAYLSWCLINAASKYLDDEFVNANFEFYGKEMSGSKVIQPRWKRTVNTINESLGEEVGQLYVEKYFPPKAKERMLDLVKNLKESLSERINNLEWMSKETKAKAQEKLGTFIVKIGYPDKWRDVSALDIKDDNYWANIVRASNFEFDFMLSKLGKPVDRSEWLMSPQTVNAYYNPTTNEICFPAGILQPPFFYMDADDAVNYGAIGVVIGHEMTHGFDDQGRKYDKNGNMTDWWTPEDAKKFEERAKVLADHFSNIVVLDDLHANGQFTLGENIADQGGIQVSYYAFMKTKQGQSGEKIDGFTPQQRFFLAYANLWAGNIRDAEIRRLTKIDPHALGKWRVDGALPHVEAWYKAFNITDKDSLYLPLEKRSSIW</sequence>
<evidence type="ECO:0000256" key="1">
    <source>
        <dbReference type="ARBA" id="ARBA00001947"/>
    </source>
</evidence>
<evidence type="ECO:0000313" key="11">
    <source>
        <dbReference type="EMBL" id="PXV65072.1"/>
    </source>
</evidence>
<keyword evidence="3" id="KW-0645">Protease</keyword>
<dbReference type="PROSITE" id="PS51257">
    <property type="entry name" value="PROKAR_LIPOPROTEIN"/>
    <property type="match status" value="1"/>
</dbReference>
<dbReference type="RefSeq" id="WP_110310346.1">
    <property type="nucleotide sequence ID" value="NZ_QICL01000008.1"/>
</dbReference>
<organism evidence="11 12">
    <name type="scientific">Dysgonomonas alginatilytica</name>
    <dbReference type="NCBI Taxonomy" id="1605892"/>
    <lineage>
        <taxon>Bacteria</taxon>
        <taxon>Pseudomonadati</taxon>
        <taxon>Bacteroidota</taxon>
        <taxon>Bacteroidia</taxon>
        <taxon>Bacteroidales</taxon>
        <taxon>Dysgonomonadaceae</taxon>
        <taxon>Dysgonomonas</taxon>
    </lineage>
</organism>
<proteinExistence type="inferred from homology"/>
<dbReference type="InterPro" id="IPR000718">
    <property type="entry name" value="Peptidase_M13"/>
</dbReference>
<keyword evidence="5" id="KW-0378">Hydrolase</keyword>
<keyword evidence="4" id="KW-0479">Metal-binding</keyword>
<dbReference type="Pfam" id="PF01431">
    <property type="entry name" value="Peptidase_M13"/>
    <property type="match status" value="1"/>
</dbReference>
<evidence type="ECO:0000259" key="9">
    <source>
        <dbReference type="Pfam" id="PF01431"/>
    </source>
</evidence>
<dbReference type="InterPro" id="IPR008753">
    <property type="entry name" value="Peptidase_M13_N"/>
</dbReference>
<dbReference type="GO" id="GO:0046872">
    <property type="term" value="F:metal ion binding"/>
    <property type="evidence" value="ECO:0007669"/>
    <property type="project" value="UniProtKB-KW"/>
</dbReference>